<proteinExistence type="predicted"/>
<dbReference type="Proteomes" id="UP001085076">
    <property type="component" value="Unassembled WGS sequence"/>
</dbReference>
<gene>
    <name evidence="2" type="ORF">J5N97_001315</name>
</gene>
<evidence type="ECO:0000256" key="1">
    <source>
        <dbReference type="SAM" id="MobiDB-lite"/>
    </source>
</evidence>
<organism evidence="2 3">
    <name type="scientific">Dioscorea zingiberensis</name>
    <dbReference type="NCBI Taxonomy" id="325984"/>
    <lineage>
        <taxon>Eukaryota</taxon>
        <taxon>Viridiplantae</taxon>
        <taxon>Streptophyta</taxon>
        <taxon>Embryophyta</taxon>
        <taxon>Tracheophyta</taxon>
        <taxon>Spermatophyta</taxon>
        <taxon>Magnoliopsida</taxon>
        <taxon>Liliopsida</taxon>
        <taxon>Dioscoreales</taxon>
        <taxon>Dioscoreaceae</taxon>
        <taxon>Dioscorea</taxon>
    </lineage>
</organism>
<dbReference type="AlphaFoldDB" id="A0A9D5H2J4"/>
<evidence type="ECO:0000313" key="3">
    <source>
        <dbReference type="Proteomes" id="UP001085076"/>
    </source>
</evidence>
<name>A0A9D5H2J4_9LILI</name>
<feature type="region of interest" description="Disordered" evidence="1">
    <location>
        <begin position="1"/>
        <end position="27"/>
    </location>
</feature>
<comment type="caution">
    <text evidence="2">The sequence shown here is derived from an EMBL/GenBank/DDBJ whole genome shotgun (WGS) entry which is preliminary data.</text>
</comment>
<sequence>MAQPAGQDPLVNPAPARPGRQQQGGFGQSISGIIRMAVMWYFAMKFFSPKKPSEPSVPISNLFQKGEPLAVKHKQGASMPMFFFARSGYPQIPNDPMSINSAVSAFGRTH</sequence>
<keyword evidence="3" id="KW-1185">Reference proteome</keyword>
<reference evidence="2 3" key="1">
    <citation type="journal article" date="2022" name="Hortic Res">
        <title>The genome of Dioscorea zingiberensis sheds light on the biosynthesis, origin and evolution of the medicinally important diosgenin saponins.</title>
        <authorList>
            <person name="Li Y."/>
            <person name="Tan C."/>
            <person name="Li Z."/>
            <person name="Guo J."/>
            <person name="Li S."/>
            <person name="Chen X."/>
            <person name="Wang C."/>
            <person name="Dai X."/>
            <person name="Yang H."/>
            <person name="Song W."/>
            <person name="Hou L."/>
            <person name="Xu J."/>
            <person name="Tong Z."/>
            <person name="Xu A."/>
            <person name="Yuan X."/>
            <person name="Wang W."/>
            <person name="Yang Q."/>
            <person name="Chen L."/>
            <person name="Sun Z."/>
            <person name="Wang K."/>
            <person name="Pan B."/>
            <person name="Chen J."/>
            <person name="Bao Y."/>
            <person name="Liu F."/>
            <person name="Qi X."/>
            <person name="Gang D.R."/>
            <person name="Wen J."/>
            <person name="Li J."/>
        </authorList>
    </citation>
    <scope>NUCLEOTIDE SEQUENCE [LARGE SCALE GENOMIC DNA]</scope>
    <source>
        <strain evidence="2">Dzin_1.0</strain>
    </source>
</reference>
<dbReference type="OrthoDB" id="786735at2759"/>
<accession>A0A9D5H2J4</accession>
<evidence type="ECO:0000313" key="2">
    <source>
        <dbReference type="EMBL" id="KAJ0960814.1"/>
    </source>
</evidence>
<dbReference type="EMBL" id="JAGGNH010000058">
    <property type="protein sequence ID" value="KAJ0960814.1"/>
    <property type="molecule type" value="Genomic_DNA"/>
</dbReference>
<protein>
    <submittedName>
        <fullName evidence="2">Uncharacterized protein</fullName>
    </submittedName>
</protein>